<feature type="chain" id="PRO_5004673303" evidence="2">
    <location>
        <begin position="19"/>
        <end position="798"/>
    </location>
</feature>
<dbReference type="OMA" id="TEAPWFA"/>
<feature type="compositionally biased region" description="Basic and acidic residues" evidence="1">
    <location>
        <begin position="597"/>
        <end position="607"/>
    </location>
</feature>
<accession>U6M658</accession>
<feature type="region of interest" description="Disordered" evidence="1">
    <location>
        <begin position="571"/>
        <end position="648"/>
    </location>
</feature>
<feature type="signal peptide" evidence="2">
    <location>
        <begin position="1"/>
        <end position="18"/>
    </location>
</feature>
<dbReference type="VEuPathDB" id="ToxoDB:EMWEY_00016330"/>
<dbReference type="OrthoDB" id="346100at2759"/>
<name>U6M658_EIMMA</name>
<keyword evidence="4" id="KW-1185">Reference proteome</keyword>
<reference evidence="3" key="1">
    <citation type="submission" date="2013-10" db="EMBL/GenBank/DDBJ databases">
        <title>Genomic analysis of the causative agents of coccidiosis in chickens.</title>
        <authorList>
            <person name="Reid A.J."/>
            <person name="Blake D."/>
            <person name="Billington K."/>
            <person name="Browne H."/>
            <person name="Dunn M."/>
            <person name="Hung S."/>
            <person name="Kawahara F."/>
            <person name="Miranda-Saavedra D."/>
            <person name="Mourier T."/>
            <person name="Nagra H."/>
            <person name="Otto T.D."/>
            <person name="Rawlings N."/>
            <person name="Sanchez A."/>
            <person name="Sanders M."/>
            <person name="Subramaniam C."/>
            <person name="Tay Y."/>
            <person name="Dear P."/>
            <person name="Doerig C."/>
            <person name="Gruber A."/>
            <person name="Parkinson J."/>
            <person name="Shirley M."/>
            <person name="Wan K.L."/>
            <person name="Berriman M."/>
            <person name="Tomley F."/>
            <person name="Pain A."/>
        </authorList>
    </citation>
    <scope>NUCLEOTIDE SEQUENCE [LARGE SCALE GENOMIC DNA]</scope>
    <source>
        <strain evidence="3">Weybridge</strain>
    </source>
</reference>
<dbReference type="EMBL" id="HG719705">
    <property type="protein sequence ID" value="CDJ58523.1"/>
    <property type="molecule type" value="Genomic_DNA"/>
</dbReference>
<reference evidence="3" key="2">
    <citation type="submission" date="2013-10" db="EMBL/GenBank/DDBJ databases">
        <authorList>
            <person name="Aslett M."/>
        </authorList>
    </citation>
    <scope>NUCLEOTIDE SEQUENCE [LARGE SCALE GENOMIC DNA]</scope>
    <source>
        <strain evidence="3">Weybridge</strain>
    </source>
</reference>
<protein>
    <submittedName>
        <fullName evidence="3">Uncharacterized protein</fullName>
    </submittedName>
</protein>
<keyword evidence="2" id="KW-0732">Signal</keyword>
<gene>
    <name evidence="3" type="ORF">EMWEY_00016330</name>
</gene>
<dbReference type="GeneID" id="25335619"/>
<evidence type="ECO:0000313" key="3">
    <source>
        <dbReference type="EMBL" id="CDJ58523.1"/>
    </source>
</evidence>
<proteinExistence type="predicted"/>
<sequence length="798" mass="87953">MALCRYVLLSSVLVAGRAAVGAMDLHEQSLMEAVSPLRGGMSVNEVKLTPVPAEILHTPQFSSLLSAYTEDTALERALGECRLWIDVNRYKTDEAIAQSPWLAPETIKDRELRDFVSSLPNNPGPNAIRGQCANLNKRFGWSPRRSLASLETPLFFAICTEAPWFAEIEVIKVDADEANEFNRGHLHLHVKYTSQLPAAFSSKMPSTIPVAPSQILIPAGHDSAGPLISGEKATVFCLQKGQPLLLSRHAENETAHLEFLPGPWSVEVDVELYADVSRPMGVGARLRLRDNVAITIPPSRLLPITTEGIKAEQWLLLELAELHAQQQRQSRATDARETHELDRMELWDKLQRERALEAFAPRQCRLKRGERFGDPVELDCLPDIRGQRKRELVMDGLDVVRRGVIGLVLAMIPTLGLNAAFHSLIRSNDRFVQRAEKAAPELSIFNLKRECRVSFPVGVSGRSKEAKKSTDIALRGWDPKQMELLDTIASEMLQLYAKGGKDRRKHRTEGAITFIESDDRLVIYVPVTTLSNKRRITLGLLFQSEAELIFTFEDVGGHFRPFHKVLSMQGETSGVNGQQGIARAARDAHPSQGIRENPTDETVRKAEQTAGKETSAPEAATQDNTGHEGAEPADGSTGGQPSKVATASVGAQVKKIGDLGVPAVANDKHGSEKEGGEGRITYLQLLWQKVGEPQHRELKRTAVGNIVWDVWLSAAFLLMAYLTTKLVGSVNGRTVADMLRERRSLRLSSLRAGEIDVTASFSSESHTHEASFDMNLGMDEDTTVAEGIETNDMLKATP</sequence>
<dbReference type="AlphaFoldDB" id="U6M658"/>
<evidence type="ECO:0000256" key="2">
    <source>
        <dbReference type="SAM" id="SignalP"/>
    </source>
</evidence>
<evidence type="ECO:0000256" key="1">
    <source>
        <dbReference type="SAM" id="MobiDB-lite"/>
    </source>
</evidence>
<dbReference type="RefSeq" id="XP_013335169.1">
    <property type="nucleotide sequence ID" value="XM_013479715.1"/>
</dbReference>
<evidence type="ECO:0000313" key="4">
    <source>
        <dbReference type="Proteomes" id="UP000030763"/>
    </source>
</evidence>
<organism evidence="3 4">
    <name type="scientific">Eimeria maxima</name>
    <name type="common">Coccidian parasite</name>
    <dbReference type="NCBI Taxonomy" id="5804"/>
    <lineage>
        <taxon>Eukaryota</taxon>
        <taxon>Sar</taxon>
        <taxon>Alveolata</taxon>
        <taxon>Apicomplexa</taxon>
        <taxon>Conoidasida</taxon>
        <taxon>Coccidia</taxon>
        <taxon>Eucoccidiorida</taxon>
        <taxon>Eimeriorina</taxon>
        <taxon>Eimeriidae</taxon>
        <taxon>Eimeria</taxon>
    </lineage>
</organism>
<dbReference type="Proteomes" id="UP000030763">
    <property type="component" value="Unassembled WGS sequence"/>
</dbReference>